<evidence type="ECO:0000313" key="2">
    <source>
        <dbReference type="Proteomes" id="UP000295601"/>
    </source>
</evidence>
<sequence>MISGLSCAPSRARTVDPLIQSQLLSLLAQAGLPLDPATSESVTLLLAMGFTAA</sequence>
<comment type="caution">
    <text evidence="1">The sequence shown here is derived from an EMBL/GenBank/DDBJ whole genome shotgun (WGS) entry which is preliminary data.</text>
</comment>
<dbReference type="Proteomes" id="UP000295601">
    <property type="component" value="Unassembled WGS sequence"/>
</dbReference>
<gene>
    <name evidence="1" type="ORF">EDF62_0912</name>
</gene>
<dbReference type="EMBL" id="SNYA01000002">
    <property type="protein sequence ID" value="TDP94494.1"/>
    <property type="molecule type" value="Genomic_DNA"/>
</dbReference>
<keyword evidence="2" id="KW-1185">Reference proteome</keyword>
<name>A0A4R6S5C1_9MICO</name>
<organism evidence="1 2">
    <name type="scientific">Leucobacter luti</name>
    <dbReference type="NCBI Taxonomy" id="340320"/>
    <lineage>
        <taxon>Bacteria</taxon>
        <taxon>Bacillati</taxon>
        <taxon>Actinomycetota</taxon>
        <taxon>Actinomycetes</taxon>
        <taxon>Micrococcales</taxon>
        <taxon>Microbacteriaceae</taxon>
        <taxon>Leucobacter</taxon>
    </lineage>
</organism>
<protein>
    <submittedName>
        <fullName evidence="1">Uncharacterized protein</fullName>
    </submittedName>
</protein>
<reference evidence="1 2" key="1">
    <citation type="submission" date="2019-03" db="EMBL/GenBank/DDBJ databases">
        <title>Genomic analyses of the natural microbiome of Caenorhabditis elegans.</title>
        <authorList>
            <person name="Samuel B."/>
        </authorList>
    </citation>
    <scope>NUCLEOTIDE SEQUENCE [LARGE SCALE GENOMIC DNA]</scope>
    <source>
        <strain evidence="1 2">JUb18</strain>
    </source>
</reference>
<dbReference type="AlphaFoldDB" id="A0A4R6S5C1"/>
<evidence type="ECO:0000313" key="1">
    <source>
        <dbReference type="EMBL" id="TDP94494.1"/>
    </source>
</evidence>
<accession>A0A4R6S5C1</accession>
<proteinExistence type="predicted"/>